<keyword evidence="10" id="KW-1185">Reference proteome</keyword>
<keyword evidence="1" id="KW-0547">Nucleotide-binding</keyword>
<evidence type="ECO:0000259" key="8">
    <source>
        <dbReference type="PROSITE" id="PS50110"/>
    </source>
</evidence>
<organism evidence="9 10">
    <name type="scientific">Pseudomonas indica</name>
    <dbReference type="NCBI Taxonomy" id="137658"/>
    <lineage>
        <taxon>Bacteria</taxon>
        <taxon>Pseudomonadati</taxon>
        <taxon>Pseudomonadota</taxon>
        <taxon>Gammaproteobacteria</taxon>
        <taxon>Pseudomonadales</taxon>
        <taxon>Pseudomonadaceae</taxon>
        <taxon>Pseudomonas</taxon>
    </lineage>
</organism>
<gene>
    <name evidence="9" type="ORF">SAMN05216186_11237</name>
</gene>
<evidence type="ECO:0000256" key="2">
    <source>
        <dbReference type="ARBA" id="ARBA00022840"/>
    </source>
</evidence>
<dbReference type="FunFam" id="3.40.50.300:FF:000006">
    <property type="entry name" value="DNA-binding transcriptional regulator NtrC"/>
    <property type="match status" value="1"/>
</dbReference>
<keyword evidence="6" id="KW-0597">Phosphoprotein</keyword>
<keyword evidence="4" id="KW-0238">DNA-binding</keyword>
<reference evidence="9 10" key="1">
    <citation type="submission" date="2016-10" db="EMBL/GenBank/DDBJ databases">
        <authorList>
            <person name="de Groot N.N."/>
        </authorList>
    </citation>
    <scope>NUCLEOTIDE SEQUENCE [LARGE SCALE GENOMIC DNA]</scope>
    <source>
        <strain evidence="9 10">JCM 21544</strain>
    </source>
</reference>
<sequence length="448" mass="49589">MESMLETGGRILLVDDEAAILRTFRYCLEDQGYSVSTASSAAQAEALLQRQVFDLCFLDLRLGADNGLDVLQQMRNLAPWMRVVIITAHSAVNTAVDAMQAGAADYLVKPCSPDQLRLAAAKQLEMRQLAARLEALEGELHRPSDTLNSNSPAMMAVLETARQVAVTDANILILGESGSGKGELARAIHGWSRRAKKAFMTINCPSLSAELMESELFGHSRGAFTGATESTLGRVNQADGGTLFLDEIGDFPLTLQPKLLRFIQDKEYERVGDPVTRRADVRILAATNRNLEEMVSQGRFREDLLYRLNVITLNLPPLRERPEDIVALAERFLAYFVKTYSRPARGFSERALEALGSYRWPGNVRELRNVIERACIICPQEWLEVSHLGLAEQPSNNAPRVGESMSLEELEKAHIAAVIATSETLEQAAKVLGIDASTLYRKRKQYGL</sequence>
<dbReference type="InterPro" id="IPR002197">
    <property type="entry name" value="HTH_Fis"/>
</dbReference>
<dbReference type="SUPFAM" id="SSF52172">
    <property type="entry name" value="CheY-like"/>
    <property type="match status" value="1"/>
</dbReference>
<dbReference type="PANTHER" id="PTHR32071:SF113">
    <property type="entry name" value="ALGINATE BIOSYNTHESIS TRANSCRIPTIONAL REGULATORY PROTEIN ALGB"/>
    <property type="match status" value="1"/>
</dbReference>
<dbReference type="InterPro" id="IPR025662">
    <property type="entry name" value="Sigma_54_int_dom_ATP-bd_1"/>
</dbReference>
<dbReference type="AlphaFoldDB" id="A0A1G9FXM8"/>
<accession>A0A1G9FXM8</accession>
<evidence type="ECO:0000256" key="4">
    <source>
        <dbReference type="ARBA" id="ARBA00023125"/>
    </source>
</evidence>
<dbReference type="GO" id="GO:0000160">
    <property type="term" value="P:phosphorelay signal transduction system"/>
    <property type="evidence" value="ECO:0007669"/>
    <property type="project" value="InterPro"/>
</dbReference>
<evidence type="ECO:0000256" key="1">
    <source>
        <dbReference type="ARBA" id="ARBA00022741"/>
    </source>
</evidence>
<dbReference type="Gene3D" id="1.10.10.60">
    <property type="entry name" value="Homeodomain-like"/>
    <property type="match status" value="1"/>
</dbReference>
<dbReference type="PROSITE" id="PS50045">
    <property type="entry name" value="SIGMA54_INTERACT_4"/>
    <property type="match status" value="1"/>
</dbReference>
<dbReference type="SMART" id="SM00382">
    <property type="entry name" value="AAA"/>
    <property type="match status" value="1"/>
</dbReference>
<dbReference type="GO" id="GO:0005524">
    <property type="term" value="F:ATP binding"/>
    <property type="evidence" value="ECO:0007669"/>
    <property type="project" value="UniProtKB-KW"/>
</dbReference>
<dbReference type="InterPro" id="IPR011006">
    <property type="entry name" value="CheY-like_superfamily"/>
</dbReference>
<dbReference type="PROSITE" id="PS50110">
    <property type="entry name" value="RESPONSE_REGULATORY"/>
    <property type="match status" value="1"/>
</dbReference>
<dbReference type="InterPro" id="IPR003593">
    <property type="entry name" value="AAA+_ATPase"/>
</dbReference>
<evidence type="ECO:0000256" key="3">
    <source>
        <dbReference type="ARBA" id="ARBA00023015"/>
    </source>
</evidence>
<dbReference type="Pfam" id="PF00158">
    <property type="entry name" value="Sigma54_activat"/>
    <property type="match status" value="1"/>
</dbReference>
<dbReference type="STRING" id="137658.SAMN05216186_11237"/>
<dbReference type="InterPro" id="IPR027417">
    <property type="entry name" value="P-loop_NTPase"/>
</dbReference>
<dbReference type="SMART" id="SM00448">
    <property type="entry name" value="REC"/>
    <property type="match status" value="1"/>
</dbReference>
<feature type="domain" description="Sigma-54 factor interaction" evidence="7">
    <location>
        <begin position="147"/>
        <end position="376"/>
    </location>
</feature>
<keyword evidence="3" id="KW-0805">Transcription regulation</keyword>
<dbReference type="PROSITE" id="PS00688">
    <property type="entry name" value="SIGMA54_INTERACT_3"/>
    <property type="match status" value="1"/>
</dbReference>
<dbReference type="Gene3D" id="1.10.8.60">
    <property type="match status" value="1"/>
</dbReference>
<dbReference type="SUPFAM" id="SSF52540">
    <property type="entry name" value="P-loop containing nucleoside triphosphate hydrolases"/>
    <property type="match status" value="1"/>
</dbReference>
<dbReference type="EMBL" id="FNFD01000012">
    <property type="protein sequence ID" value="SDK93196.1"/>
    <property type="molecule type" value="Genomic_DNA"/>
</dbReference>
<dbReference type="InterPro" id="IPR025944">
    <property type="entry name" value="Sigma_54_int_dom_CS"/>
</dbReference>
<dbReference type="Pfam" id="PF02954">
    <property type="entry name" value="HTH_8"/>
    <property type="match status" value="1"/>
</dbReference>
<keyword evidence="5" id="KW-0804">Transcription</keyword>
<dbReference type="Pfam" id="PF00072">
    <property type="entry name" value="Response_reg"/>
    <property type="match status" value="1"/>
</dbReference>
<dbReference type="Gene3D" id="3.40.50.2300">
    <property type="match status" value="1"/>
</dbReference>
<dbReference type="Proteomes" id="UP000198706">
    <property type="component" value="Unassembled WGS sequence"/>
</dbReference>
<dbReference type="InterPro" id="IPR001789">
    <property type="entry name" value="Sig_transdc_resp-reg_receiver"/>
</dbReference>
<evidence type="ECO:0000313" key="9">
    <source>
        <dbReference type="EMBL" id="SDK93196.1"/>
    </source>
</evidence>
<dbReference type="InterPro" id="IPR009057">
    <property type="entry name" value="Homeodomain-like_sf"/>
</dbReference>
<protein>
    <submittedName>
        <fullName evidence="9">Two-component system, NtrC family, response regulator AlgB</fullName>
    </submittedName>
</protein>
<dbReference type="PROSITE" id="PS00675">
    <property type="entry name" value="SIGMA54_INTERACT_1"/>
    <property type="match status" value="1"/>
</dbReference>
<evidence type="ECO:0000259" key="7">
    <source>
        <dbReference type="PROSITE" id="PS50045"/>
    </source>
</evidence>
<dbReference type="InterPro" id="IPR025943">
    <property type="entry name" value="Sigma_54_int_dom_ATP-bd_2"/>
</dbReference>
<name>A0A1G9FXM8_9PSED</name>
<dbReference type="PANTHER" id="PTHR32071">
    <property type="entry name" value="TRANSCRIPTIONAL REGULATORY PROTEIN"/>
    <property type="match status" value="1"/>
</dbReference>
<keyword evidence="2" id="KW-0067">ATP-binding</keyword>
<dbReference type="Gene3D" id="3.40.50.300">
    <property type="entry name" value="P-loop containing nucleotide triphosphate hydrolases"/>
    <property type="match status" value="1"/>
</dbReference>
<evidence type="ECO:0000313" key="10">
    <source>
        <dbReference type="Proteomes" id="UP000198706"/>
    </source>
</evidence>
<feature type="modified residue" description="4-aspartylphosphate" evidence="6">
    <location>
        <position position="59"/>
    </location>
</feature>
<evidence type="ECO:0000256" key="5">
    <source>
        <dbReference type="ARBA" id="ARBA00023163"/>
    </source>
</evidence>
<feature type="domain" description="Response regulatory" evidence="8">
    <location>
        <begin position="10"/>
        <end position="124"/>
    </location>
</feature>
<dbReference type="OrthoDB" id="9804019at2"/>
<dbReference type="GO" id="GO:0043565">
    <property type="term" value="F:sequence-specific DNA binding"/>
    <property type="evidence" value="ECO:0007669"/>
    <property type="project" value="InterPro"/>
</dbReference>
<proteinExistence type="predicted"/>
<dbReference type="RefSeq" id="WP_084338583.1">
    <property type="nucleotide sequence ID" value="NZ_CBKZNZ010000031.1"/>
</dbReference>
<dbReference type="CDD" id="cd00009">
    <property type="entry name" value="AAA"/>
    <property type="match status" value="1"/>
</dbReference>
<dbReference type="SUPFAM" id="SSF46689">
    <property type="entry name" value="Homeodomain-like"/>
    <property type="match status" value="1"/>
</dbReference>
<evidence type="ECO:0000256" key="6">
    <source>
        <dbReference type="PROSITE-ProRule" id="PRU00169"/>
    </source>
</evidence>
<dbReference type="InterPro" id="IPR002078">
    <property type="entry name" value="Sigma_54_int"/>
</dbReference>
<dbReference type="InterPro" id="IPR058031">
    <property type="entry name" value="AAA_lid_NorR"/>
</dbReference>
<dbReference type="Pfam" id="PF25601">
    <property type="entry name" value="AAA_lid_14"/>
    <property type="match status" value="1"/>
</dbReference>
<dbReference type="GO" id="GO:0006355">
    <property type="term" value="P:regulation of DNA-templated transcription"/>
    <property type="evidence" value="ECO:0007669"/>
    <property type="project" value="InterPro"/>
</dbReference>
<dbReference type="PROSITE" id="PS00676">
    <property type="entry name" value="SIGMA54_INTERACT_2"/>
    <property type="match status" value="1"/>
</dbReference>